<evidence type="ECO:0000256" key="3">
    <source>
        <dbReference type="ARBA" id="ARBA00022630"/>
    </source>
</evidence>
<keyword evidence="8" id="KW-1185">Reference proteome</keyword>
<sequence>MSDFTTFQKSFKGDLVTPTDPDYEDAIERWAHNAASRAKIVAFVKDAHDVSLAIKYAKANNLPIAIRGGGHSASGASSIENGLVVDLSKYINGVTVDAEKRLGYVGGGALWKTVDHTCIQHGLATVGGTVNHATVVVGDGSILTANESENPDLFWGIRGGGCNFGAVTEFVTRLHPQRRTIFGGLIAFTDDKLEQIAAALDVWWANTANTGGKSSLMCIMGHVEKKPCILLQLFYNGSEAEGKEHYKTFYDIGPFMATASEIPYEEMNGQNNIFAIPHQNYYLKGVLLSDVPSKDLSRKVFDRVMGASKEDFNVAMILEYLPNDKINSIPEDATPYRRNLPGNALILVQWSEHTPEKQAAARQTTHDLATLMPDGEGYGNYGQVSQPPRESIANFVIGGTDDTSISLDGVAPPDKTQKLFGKHYPKLQALKKKYDPNMLFHKWFLIAPA</sequence>
<name>A0AAW0GHN4_9APHY</name>
<comment type="cofactor">
    <cofactor evidence="1">
        <name>FAD</name>
        <dbReference type="ChEBI" id="CHEBI:57692"/>
    </cofactor>
</comment>
<dbReference type="InterPro" id="IPR006094">
    <property type="entry name" value="Oxid_FAD_bind_N"/>
</dbReference>
<dbReference type="PROSITE" id="PS51387">
    <property type="entry name" value="FAD_PCMH"/>
    <property type="match status" value="1"/>
</dbReference>
<dbReference type="Pfam" id="PF01565">
    <property type="entry name" value="FAD_binding_4"/>
    <property type="match status" value="1"/>
</dbReference>
<dbReference type="PANTHER" id="PTHR42973">
    <property type="entry name" value="BINDING OXIDOREDUCTASE, PUTATIVE (AFU_ORTHOLOGUE AFUA_1G17690)-RELATED"/>
    <property type="match status" value="1"/>
</dbReference>
<evidence type="ECO:0000256" key="4">
    <source>
        <dbReference type="ARBA" id="ARBA00022827"/>
    </source>
</evidence>
<dbReference type="AlphaFoldDB" id="A0AAW0GHN4"/>
<feature type="domain" description="FAD-binding PCMH-type" evidence="6">
    <location>
        <begin position="33"/>
        <end position="240"/>
    </location>
</feature>
<dbReference type="InterPro" id="IPR012951">
    <property type="entry name" value="BBE"/>
</dbReference>
<gene>
    <name evidence="7" type="ORF">QCA50_004506</name>
</gene>
<comment type="caution">
    <text evidence="7">The sequence shown here is derived from an EMBL/GenBank/DDBJ whole genome shotgun (WGS) entry which is preliminary data.</text>
</comment>
<reference evidence="7 8" key="1">
    <citation type="submission" date="2022-09" db="EMBL/GenBank/DDBJ databases">
        <authorList>
            <person name="Palmer J.M."/>
        </authorList>
    </citation>
    <scope>NUCLEOTIDE SEQUENCE [LARGE SCALE GENOMIC DNA]</scope>
    <source>
        <strain evidence="7 8">DSM 7382</strain>
    </source>
</reference>
<keyword evidence="5" id="KW-0560">Oxidoreductase</keyword>
<evidence type="ECO:0000256" key="2">
    <source>
        <dbReference type="ARBA" id="ARBA00005466"/>
    </source>
</evidence>
<dbReference type="InterPro" id="IPR016166">
    <property type="entry name" value="FAD-bd_PCMH"/>
</dbReference>
<dbReference type="Gene3D" id="3.30.465.10">
    <property type="match status" value="2"/>
</dbReference>
<dbReference type="PANTHER" id="PTHR42973:SF39">
    <property type="entry name" value="FAD-BINDING PCMH-TYPE DOMAIN-CONTAINING PROTEIN"/>
    <property type="match status" value="1"/>
</dbReference>
<proteinExistence type="inferred from homology"/>
<dbReference type="InterPro" id="IPR050416">
    <property type="entry name" value="FAD-linked_Oxidoreductase"/>
</dbReference>
<dbReference type="EMBL" id="JASBNA010000004">
    <property type="protein sequence ID" value="KAK7692871.1"/>
    <property type="molecule type" value="Genomic_DNA"/>
</dbReference>
<dbReference type="InterPro" id="IPR016167">
    <property type="entry name" value="FAD-bd_PCMH_sub1"/>
</dbReference>
<dbReference type="Gene3D" id="3.30.43.10">
    <property type="entry name" value="Uridine Diphospho-n-acetylenolpyruvylglucosamine Reductase, domain 2"/>
    <property type="match status" value="1"/>
</dbReference>
<evidence type="ECO:0000313" key="7">
    <source>
        <dbReference type="EMBL" id="KAK7692871.1"/>
    </source>
</evidence>
<dbReference type="InterPro" id="IPR016169">
    <property type="entry name" value="FAD-bd_PCMH_sub2"/>
</dbReference>
<evidence type="ECO:0000313" key="8">
    <source>
        <dbReference type="Proteomes" id="UP001385951"/>
    </source>
</evidence>
<comment type="similarity">
    <text evidence="2">Belongs to the oxygen-dependent FAD-linked oxidoreductase family.</text>
</comment>
<keyword evidence="3" id="KW-0285">Flavoprotein</keyword>
<keyword evidence="4" id="KW-0274">FAD</keyword>
<dbReference type="Pfam" id="PF08031">
    <property type="entry name" value="BBE"/>
    <property type="match status" value="1"/>
</dbReference>
<dbReference type="InterPro" id="IPR036318">
    <property type="entry name" value="FAD-bd_PCMH-like_sf"/>
</dbReference>
<evidence type="ECO:0000256" key="1">
    <source>
        <dbReference type="ARBA" id="ARBA00001974"/>
    </source>
</evidence>
<dbReference type="Gene3D" id="3.40.462.20">
    <property type="match status" value="1"/>
</dbReference>
<organism evidence="7 8">
    <name type="scientific">Cerrena zonata</name>
    <dbReference type="NCBI Taxonomy" id="2478898"/>
    <lineage>
        <taxon>Eukaryota</taxon>
        <taxon>Fungi</taxon>
        <taxon>Dikarya</taxon>
        <taxon>Basidiomycota</taxon>
        <taxon>Agaricomycotina</taxon>
        <taxon>Agaricomycetes</taxon>
        <taxon>Polyporales</taxon>
        <taxon>Cerrenaceae</taxon>
        <taxon>Cerrena</taxon>
    </lineage>
</organism>
<dbReference type="SUPFAM" id="SSF56176">
    <property type="entry name" value="FAD-binding/transporter-associated domain-like"/>
    <property type="match status" value="1"/>
</dbReference>
<accession>A0AAW0GHN4</accession>
<protein>
    <recommendedName>
        <fullName evidence="6">FAD-binding PCMH-type domain-containing protein</fullName>
    </recommendedName>
</protein>
<dbReference type="GO" id="GO:0071949">
    <property type="term" value="F:FAD binding"/>
    <property type="evidence" value="ECO:0007669"/>
    <property type="project" value="InterPro"/>
</dbReference>
<evidence type="ECO:0000256" key="5">
    <source>
        <dbReference type="ARBA" id="ARBA00023002"/>
    </source>
</evidence>
<dbReference type="GO" id="GO:0016491">
    <property type="term" value="F:oxidoreductase activity"/>
    <property type="evidence" value="ECO:0007669"/>
    <property type="project" value="UniProtKB-KW"/>
</dbReference>
<dbReference type="Proteomes" id="UP001385951">
    <property type="component" value="Unassembled WGS sequence"/>
</dbReference>
<evidence type="ECO:0000259" key="6">
    <source>
        <dbReference type="PROSITE" id="PS51387"/>
    </source>
</evidence>